<dbReference type="EMBL" id="DS028119">
    <property type="protein sequence ID" value="EEY61233.1"/>
    <property type="molecule type" value="Genomic_DNA"/>
</dbReference>
<protein>
    <submittedName>
        <fullName evidence="2">Uncharacterized protein</fullName>
    </submittedName>
</protein>
<evidence type="ECO:0000256" key="1">
    <source>
        <dbReference type="SAM" id="MobiDB-lite"/>
    </source>
</evidence>
<dbReference type="VEuPathDB" id="FungiDB:PITG_01489"/>
<feature type="compositionally biased region" description="Basic residues" evidence="1">
    <location>
        <begin position="1"/>
        <end position="20"/>
    </location>
</feature>
<dbReference type="AlphaFoldDB" id="D0MTD6"/>
<dbReference type="HOGENOM" id="CLU_2502798_0_0_1"/>
<sequence>MLRRKRLGVRRTREAKRRRKQQLDAVGKAECGAALQDVSTINHEFQLYLKETHTKATARLQSNSSSPIVQNERQIRAFPTFRQVCI</sequence>
<dbReference type="GeneID" id="9468847"/>
<gene>
    <name evidence="2" type="ORF">PITG_01489</name>
</gene>
<dbReference type="eggNOG" id="ENOG502T7PE">
    <property type="taxonomic scope" value="Eukaryota"/>
</dbReference>
<dbReference type="KEGG" id="pif:PITG_01489"/>
<name>D0MTD6_PHYIT</name>
<dbReference type="InParanoid" id="D0MTD6"/>
<evidence type="ECO:0000313" key="3">
    <source>
        <dbReference type="Proteomes" id="UP000006643"/>
    </source>
</evidence>
<reference evidence="3" key="1">
    <citation type="journal article" date="2009" name="Nature">
        <title>Genome sequence and analysis of the Irish potato famine pathogen Phytophthora infestans.</title>
        <authorList>
            <consortium name="The Broad Institute Genome Sequencing Platform"/>
            <person name="Haas B.J."/>
            <person name="Kamoun S."/>
            <person name="Zody M.C."/>
            <person name="Jiang R.H."/>
            <person name="Handsaker R.E."/>
            <person name="Cano L.M."/>
            <person name="Grabherr M."/>
            <person name="Kodira C.D."/>
            <person name="Raffaele S."/>
            <person name="Torto-Alalibo T."/>
            <person name="Bozkurt T.O."/>
            <person name="Ah-Fong A.M."/>
            <person name="Alvarado L."/>
            <person name="Anderson V.L."/>
            <person name="Armstrong M.R."/>
            <person name="Avrova A."/>
            <person name="Baxter L."/>
            <person name="Beynon J."/>
            <person name="Boevink P.C."/>
            <person name="Bollmann S.R."/>
            <person name="Bos J.I."/>
            <person name="Bulone V."/>
            <person name="Cai G."/>
            <person name="Cakir C."/>
            <person name="Carrington J.C."/>
            <person name="Chawner M."/>
            <person name="Conti L."/>
            <person name="Costanzo S."/>
            <person name="Ewan R."/>
            <person name="Fahlgren N."/>
            <person name="Fischbach M.A."/>
            <person name="Fugelstad J."/>
            <person name="Gilroy E.M."/>
            <person name="Gnerre S."/>
            <person name="Green P.J."/>
            <person name="Grenville-Briggs L.J."/>
            <person name="Griffith J."/>
            <person name="Grunwald N.J."/>
            <person name="Horn K."/>
            <person name="Horner N.R."/>
            <person name="Hu C.H."/>
            <person name="Huitema E."/>
            <person name="Jeong D.H."/>
            <person name="Jones A.M."/>
            <person name="Jones J.D."/>
            <person name="Jones R.W."/>
            <person name="Karlsson E.K."/>
            <person name="Kunjeti S.G."/>
            <person name="Lamour K."/>
            <person name="Liu Z."/>
            <person name="Ma L."/>
            <person name="Maclean D."/>
            <person name="Chibucos M.C."/>
            <person name="McDonald H."/>
            <person name="McWalters J."/>
            <person name="Meijer H.J."/>
            <person name="Morgan W."/>
            <person name="Morris P.F."/>
            <person name="Munro C.A."/>
            <person name="O'Neill K."/>
            <person name="Ospina-Giraldo M."/>
            <person name="Pinzon A."/>
            <person name="Pritchard L."/>
            <person name="Ramsahoye B."/>
            <person name="Ren Q."/>
            <person name="Restrepo S."/>
            <person name="Roy S."/>
            <person name="Sadanandom A."/>
            <person name="Savidor A."/>
            <person name="Schornack S."/>
            <person name="Schwartz D.C."/>
            <person name="Schumann U.D."/>
            <person name="Schwessinger B."/>
            <person name="Seyer L."/>
            <person name="Sharpe T."/>
            <person name="Silvar C."/>
            <person name="Song J."/>
            <person name="Studholme D.J."/>
            <person name="Sykes S."/>
            <person name="Thines M."/>
            <person name="van de Vondervoort P.J."/>
            <person name="Phuntumart V."/>
            <person name="Wawra S."/>
            <person name="Weide R."/>
            <person name="Win J."/>
            <person name="Young C."/>
            <person name="Zhou S."/>
            <person name="Fry W."/>
            <person name="Meyers B.C."/>
            <person name="van West P."/>
            <person name="Ristaino J."/>
            <person name="Govers F."/>
            <person name="Birch P.R."/>
            <person name="Whisson S.C."/>
            <person name="Judelson H.S."/>
            <person name="Nusbaum C."/>
        </authorList>
    </citation>
    <scope>NUCLEOTIDE SEQUENCE [LARGE SCALE GENOMIC DNA]</scope>
    <source>
        <strain evidence="3">T30-4</strain>
    </source>
</reference>
<keyword evidence="3" id="KW-1185">Reference proteome</keyword>
<feature type="region of interest" description="Disordered" evidence="1">
    <location>
        <begin position="1"/>
        <end position="21"/>
    </location>
</feature>
<dbReference type="Proteomes" id="UP000006643">
    <property type="component" value="Unassembled WGS sequence"/>
</dbReference>
<evidence type="ECO:0000313" key="2">
    <source>
        <dbReference type="EMBL" id="EEY61233.1"/>
    </source>
</evidence>
<dbReference type="RefSeq" id="XP_002908150.1">
    <property type="nucleotide sequence ID" value="XM_002908104.1"/>
</dbReference>
<organism evidence="2 3">
    <name type="scientific">Phytophthora infestans (strain T30-4)</name>
    <name type="common">Potato late blight agent</name>
    <dbReference type="NCBI Taxonomy" id="403677"/>
    <lineage>
        <taxon>Eukaryota</taxon>
        <taxon>Sar</taxon>
        <taxon>Stramenopiles</taxon>
        <taxon>Oomycota</taxon>
        <taxon>Peronosporomycetes</taxon>
        <taxon>Peronosporales</taxon>
        <taxon>Peronosporaceae</taxon>
        <taxon>Phytophthora</taxon>
    </lineage>
</organism>
<dbReference type="OrthoDB" id="128813at2759"/>
<accession>D0MTD6</accession>
<proteinExistence type="predicted"/>